<feature type="non-terminal residue" evidence="1">
    <location>
        <position position="1"/>
    </location>
</feature>
<sequence length="160" mass="17066">AVDKTPMGIKGLDAPGDFASYWNKGDPTITFTDVPTAGWVVEIRYYGQFPILVLAEALAEIAALAVTEGAGTGYVDDIADEAALNDSDASIDAAEAKLVRYGVKGVRFHYQTTRSGLRPGQLQPITHAALGLTAEEMLIEAVTIRSIQENYTYDIVAVSG</sequence>
<reference evidence="1" key="1">
    <citation type="journal article" date="2014" name="Front. Microbiol.">
        <title>High frequency of phylogenetically diverse reductive dehalogenase-homologous genes in deep subseafloor sedimentary metagenomes.</title>
        <authorList>
            <person name="Kawai M."/>
            <person name="Futagami T."/>
            <person name="Toyoda A."/>
            <person name="Takaki Y."/>
            <person name="Nishi S."/>
            <person name="Hori S."/>
            <person name="Arai W."/>
            <person name="Tsubouchi T."/>
            <person name="Morono Y."/>
            <person name="Uchiyama I."/>
            <person name="Ito T."/>
            <person name="Fujiyama A."/>
            <person name="Inagaki F."/>
            <person name="Takami H."/>
        </authorList>
    </citation>
    <scope>NUCLEOTIDE SEQUENCE</scope>
    <source>
        <strain evidence="1">Expedition CK06-06</strain>
    </source>
</reference>
<dbReference type="AlphaFoldDB" id="X1CMU2"/>
<name>X1CMU2_9ZZZZ</name>
<proteinExistence type="predicted"/>
<protein>
    <submittedName>
        <fullName evidence="1">Uncharacterized protein</fullName>
    </submittedName>
</protein>
<accession>X1CMU2</accession>
<comment type="caution">
    <text evidence="1">The sequence shown here is derived from an EMBL/GenBank/DDBJ whole genome shotgun (WGS) entry which is preliminary data.</text>
</comment>
<gene>
    <name evidence="1" type="ORF">S01H4_61219</name>
</gene>
<evidence type="ECO:0000313" key="1">
    <source>
        <dbReference type="EMBL" id="GAH09082.1"/>
    </source>
</evidence>
<organism evidence="1">
    <name type="scientific">marine sediment metagenome</name>
    <dbReference type="NCBI Taxonomy" id="412755"/>
    <lineage>
        <taxon>unclassified sequences</taxon>
        <taxon>metagenomes</taxon>
        <taxon>ecological metagenomes</taxon>
    </lineage>
</organism>
<dbReference type="EMBL" id="BART01036251">
    <property type="protein sequence ID" value="GAH09082.1"/>
    <property type="molecule type" value="Genomic_DNA"/>
</dbReference>